<dbReference type="Proteomes" id="UP001144978">
    <property type="component" value="Unassembled WGS sequence"/>
</dbReference>
<evidence type="ECO:0000313" key="2">
    <source>
        <dbReference type="Proteomes" id="UP001144978"/>
    </source>
</evidence>
<comment type="caution">
    <text evidence="1">The sequence shown here is derived from an EMBL/GenBank/DDBJ whole genome shotgun (WGS) entry which is preliminary data.</text>
</comment>
<organism evidence="1 2">
    <name type="scientific">Trametes sanguinea</name>
    <dbReference type="NCBI Taxonomy" id="158606"/>
    <lineage>
        <taxon>Eukaryota</taxon>
        <taxon>Fungi</taxon>
        <taxon>Dikarya</taxon>
        <taxon>Basidiomycota</taxon>
        <taxon>Agaricomycotina</taxon>
        <taxon>Agaricomycetes</taxon>
        <taxon>Polyporales</taxon>
        <taxon>Polyporaceae</taxon>
        <taxon>Trametes</taxon>
    </lineage>
</organism>
<evidence type="ECO:0000313" key="1">
    <source>
        <dbReference type="EMBL" id="KAJ3018700.1"/>
    </source>
</evidence>
<sequence>MVHICKGLLEAAGKSHAGLAHVLDGDDAYLPGSDEKLSLRHMRGADLCDDGHSVQDVILYRVVVQEVGRPLWKYENLEQLVRAVKCAVEGHRTLCDVGVIHGDIGPGNIMIQTKTELKPWKTDSTGTTVYEVEHTFPSSSDTKGFLLGYEFASFPDLRTGAIQVPEDAFTGRFIFKASEVLMGIHHNTPVSITRSHDLQSFLWVILYVVYRRAVEAIPETREVEPMEHHERLRAEYNALFTVYGATDLLNSRAALFAKLYVHDMDASKLPAVCAGIQTLLLHGRGDDALRRLLETIWIILKECQPLNVAEEDVAYSDLLQALHSPAHCSEEAPFAPQPTDIWFDGDEQPLRKTHEGIPFTQGRSRDLHRLSVSHEVDLISAYERKQLNVGCCSHVFGIYGVEFNMQPSPLPNSSGAGFLPVIPNREDLGLQLADCTCREQPTHETVYRSQGTMPFTASEVLRGIAANAPFARNKSHDLQSFFWTIISIGYHSAIRAVEGKDESRPKSPAKIDRRDLREECHTLFPSTTPQGLADSRRAAFRCSTLGAPFAGIQYLFLYANAVNKIDGHPDQGLIFLVAGAWSILLNCEPEALVMPQDLPSSLLHFSLEDLSQLVMPALSAASAPKSAPPHGSGYRPSKASLTLNHEKLVQFLGEVLEAIPRACFQGLNKMADHPRDMGLDTDHGHCSADAR</sequence>
<name>A0ACC1QBH8_9APHY</name>
<protein>
    <submittedName>
        <fullName evidence="1">Uncharacterized protein</fullName>
    </submittedName>
</protein>
<keyword evidence="2" id="KW-1185">Reference proteome</keyword>
<proteinExistence type="predicted"/>
<accession>A0ACC1QBH8</accession>
<dbReference type="EMBL" id="JANSHE010000033">
    <property type="protein sequence ID" value="KAJ3018700.1"/>
    <property type="molecule type" value="Genomic_DNA"/>
</dbReference>
<gene>
    <name evidence="1" type="ORF">NUW54_g271</name>
</gene>
<reference evidence="1" key="1">
    <citation type="submission" date="2022-08" db="EMBL/GenBank/DDBJ databases">
        <title>Genome Sequence of Pycnoporus sanguineus.</title>
        <authorList>
            <person name="Buettner E."/>
        </authorList>
    </citation>
    <scope>NUCLEOTIDE SEQUENCE</scope>
    <source>
        <strain evidence="1">CG-C14</strain>
    </source>
</reference>